<dbReference type="RefSeq" id="WP_186538302.1">
    <property type="nucleotide sequence ID" value="NZ_RSCL01000052.1"/>
</dbReference>
<evidence type="ECO:0000313" key="1">
    <source>
        <dbReference type="EMBL" id="RUS93982.1"/>
    </source>
</evidence>
<organism evidence="1 2">
    <name type="scientific">Dulcicalothrix desertica PCC 7102</name>
    <dbReference type="NCBI Taxonomy" id="232991"/>
    <lineage>
        <taxon>Bacteria</taxon>
        <taxon>Bacillati</taxon>
        <taxon>Cyanobacteriota</taxon>
        <taxon>Cyanophyceae</taxon>
        <taxon>Nostocales</taxon>
        <taxon>Calotrichaceae</taxon>
        <taxon>Dulcicalothrix</taxon>
    </lineage>
</organism>
<evidence type="ECO:0000313" key="2">
    <source>
        <dbReference type="Proteomes" id="UP000271624"/>
    </source>
</evidence>
<accession>A0A433UJI4</accession>
<comment type="caution">
    <text evidence="1">The sequence shown here is derived from an EMBL/GenBank/DDBJ whole genome shotgun (WGS) entry which is preliminary data.</text>
</comment>
<dbReference type="Proteomes" id="UP000271624">
    <property type="component" value="Unassembled WGS sequence"/>
</dbReference>
<keyword evidence="2" id="KW-1185">Reference proteome</keyword>
<reference evidence="1" key="2">
    <citation type="journal article" date="2019" name="Genome Biol. Evol.">
        <title>Day and night: Metabolic profiles and evolutionary relationships of six axenic non-marine cyanobacteria.</title>
        <authorList>
            <person name="Will S.E."/>
            <person name="Henke P."/>
            <person name="Boedeker C."/>
            <person name="Huang S."/>
            <person name="Brinkmann H."/>
            <person name="Rohde M."/>
            <person name="Jarek M."/>
            <person name="Friedl T."/>
            <person name="Seufert S."/>
            <person name="Schumacher M."/>
            <person name="Overmann J."/>
            <person name="Neumann-Schaal M."/>
            <person name="Petersen J."/>
        </authorList>
    </citation>
    <scope>NUCLEOTIDE SEQUENCE [LARGE SCALE GENOMIC DNA]</scope>
    <source>
        <strain evidence="1">PCC 7102</strain>
    </source>
</reference>
<protein>
    <submittedName>
        <fullName evidence="1">Uncharacterized protein</fullName>
    </submittedName>
</protein>
<gene>
    <name evidence="1" type="ORF">DSM106972_094530</name>
</gene>
<dbReference type="EMBL" id="RSCL01000052">
    <property type="protein sequence ID" value="RUS93982.1"/>
    <property type="molecule type" value="Genomic_DNA"/>
</dbReference>
<sequence length="160" mass="18233">MASKGFGKTQPTKIDKLIGQAVEYSRRREPEALDKIFDNLPVEMNNKVLKGTLRELNKDIDTLSWLCGYFASEINSSDDNDKPRQPIILLSKLLMKYRLAPFIDFMPYTGCRITIINYEKFEALPAKVQQAINGAFEVLERSTEEAQQINDALLAEMLVD</sequence>
<dbReference type="AlphaFoldDB" id="A0A433UJI4"/>
<reference evidence="1" key="1">
    <citation type="submission" date="2018-12" db="EMBL/GenBank/DDBJ databases">
        <authorList>
            <person name="Will S."/>
            <person name="Neumann-Schaal M."/>
            <person name="Henke P."/>
        </authorList>
    </citation>
    <scope>NUCLEOTIDE SEQUENCE</scope>
    <source>
        <strain evidence="1">PCC 7102</strain>
    </source>
</reference>
<name>A0A433UJI4_9CYAN</name>
<proteinExistence type="predicted"/>